<sequence>MITIPRNNNPMSKKITILLAVIIAIVGSFFWLKNQPNNNTTTQSEANESQPIVETLTLKGSNTVGESFAPLLAEGYLQSIGAILIKKISRESPVEKYVEGLLPTENKLVRIDIRAHGSSTGFKALNNHNTEIAMSSRAIKSKEHDGLSNQFGQVNEFPIAFDALAMITHPDNPIDQLTTEQISQIFSGEINNWQQLGGNDHEISLFSRDNNSGTWDTFKSLILKPYDKKLSEKSARFESSIELVDKVTTTPGSLGFVGVAYVKNAKLLKVSRDQNSIATKPTGYTIGTQSYALSRKLYFYTTGTKHSKLAESFIDFSTQNSGQKLTEKVGLISYYPTHYRPEVSDKQAPSRYRELISMGRRITVDFPVNIKVEDTAKEERDFERLKNFMVQNPLSKIVLVDFSSSARVSQIKQQLQQREIEVLDTLEIDYLAKERQSIEVWVL</sequence>
<dbReference type="OrthoDB" id="9790048at2"/>
<proteinExistence type="predicted"/>
<dbReference type="Proteomes" id="UP000315439">
    <property type="component" value="Unassembled WGS sequence"/>
</dbReference>
<evidence type="ECO:0000256" key="2">
    <source>
        <dbReference type="SAM" id="Phobius"/>
    </source>
</evidence>
<organism evidence="4 5">
    <name type="scientific">Aliikangiella coralliicola</name>
    <dbReference type="NCBI Taxonomy" id="2592383"/>
    <lineage>
        <taxon>Bacteria</taxon>
        <taxon>Pseudomonadati</taxon>
        <taxon>Pseudomonadota</taxon>
        <taxon>Gammaproteobacteria</taxon>
        <taxon>Oceanospirillales</taxon>
        <taxon>Pleioneaceae</taxon>
        <taxon>Aliikangiella</taxon>
    </lineage>
</organism>
<keyword evidence="1" id="KW-0732">Signal</keyword>
<keyword evidence="2" id="KW-0472">Membrane</keyword>
<accession>A0A545TW12</accession>
<dbReference type="AlphaFoldDB" id="A0A545TW12"/>
<evidence type="ECO:0000313" key="5">
    <source>
        <dbReference type="Proteomes" id="UP000315439"/>
    </source>
</evidence>
<keyword evidence="2" id="KW-0812">Transmembrane</keyword>
<dbReference type="InterPro" id="IPR024370">
    <property type="entry name" value="PBP_domain"/>
</dbReference>
<dbReference type="Gene3D" id="3.40.190.10">
    <property type="entry name" value="Periplasmic binding protein-like II"/>
    <property type="match status" value="2"/>
</dbReference>
<dbReference type="PANTHER" id="PTHR30570">
    <property type="entry name" value="PERIPLASMIC PHOSPHATE BINDING COMPONENT OF PHOSPHATE ABC TRANSPORTER"/>
    <property type="match status" value="1"/>
</dbReference>
<protein>
    <submittedName>
        <fullName evidence="4">PstS family phosphate ABC transporter substrate-binding protein</fullName>
    </submittedName>
</protein>
<dbReference type="SUPFAM" id="SSF53850">
    <property type="entry name" value="Periplasmic binding protein-like II"/>
    <property type="match status" value="1"/>
</dbReference>
<evidence type="ECO:0000259" key="3">
    <source>
        <dbReference type="Pfam" id="PF12849"/>
    </source>
</evidence>
<comment type="caution">
    <text evidence="4">The sequence shown here is derived from an EMBL/GenBank/DDBJ whole genome shotgun (WGS) entry which is preliminary data.</text>
</comment>
<dbReference type="InterPro" id="IPR050811">
    <property type="entry name" value="Phosphate_ABC_transporter"/>
</dbReference>
<gene>
    <name evidence="4" type="ORF">FLL46_25030</name>
</gene>
<evidence type="ECO:0000256" key="1">
    <source>
        <dbReference type="ARBA" id="ARBA00022729"/>
    </source>
</evidence>
<reference evidence="4 5" key="1">
    <citation type="submission" date="2019-07" db="EMBL/GenBank/DDBJ databases">
        <title>Draft genome for Aliikangiella sp. M105.</title>
        <authorList>
            <person name="Wang G."/>
        </authorList>
    </citation>
    <scope>NUCLEOTIDE SEQUENCE [LARGE SCALE GENOMIC DNA]</scope>
    <source>
        <strain evidence="4 5">M105</strain>
    </source>
</reference>
<dbReference type="PANTHER" id="PTHR30570:SF1">
    <property type="entry name" value="PHOSPHATE-BINDING PROTEIN PSTS"/>
    <property type="match status" value="1"/>
</dbReference>
<dbReference type="EMBL" id="VIKS01000016">
    <property type="protein sequence ID" value="TQV81417.1"/>
    <property type="molecule type" value="Genomic_DNA"/>
</dbReference>
<dbReference type="Pfam" id="PF12849">
    <property type="entry name" value="PBP_like_2"/>
    <property type="match status" value="1"/>
</dbReference>
<feature type="domain" description="PBP" evidence="3">
    <location>
        <begin position="109"/>
        <end position="319"/>
    </location>
</feature>
<keyword evidence="5" id="KW-1185">Reference proteome</keyword>
<feature type="transmembrane region" description="Helical" evidence="2">
    <location>
        <begin position="15"/>
        <end position="32"/>
    </location>
</feature>
<dbReference type="CDD" id="cd13566">
    <property type="entry name" value="PBP2_phosphate"/>
    <property type="match status" value="1"/>
</dbReference>
<name>A0A545TW12_9GAMM</name>
<evidence type="ECO:0000313" key="4">
    <source>
        <dbReference type="EMBL" id="TQV81417.1"/>
    </source>
</evidence>
<keyword evidence="2" id="KW-1133">Transmembrane helix</keyword>